<keyword evidence="3" id="KW-1003">Cell membrane</keyword>
<feature type="transmembrane region" description="Helical" evidence="7">
    <location>
        <begin position="31"/>
        <end position="53"/>
    </location>
</feature>
<feature type="region of interest" description="Disordered" evidence="8">
    <location>
        <begin position="1"/>
        <end position="20"/>
    </location>
</feature>
<comment type="similarity">
    <text evidence="7">Belongs to the binding-protein-dependent transport system permease family.</text>
</comment>
<name>A0A6B2JRL9_9RHOB</name>
<dbReference type="Pfam" id="PF19300">
    <property type="entry name" value="BPD_transp_1_N"/>
    <property type="match status" value="1"/>
</dbReference>
<keyword evidence="2 7" id="KW-0813">Transport</keyword>
<feature type="transmembrane region" description="Helical" evidence="7">
    <location>
        <begin position="128"/>
        <end position="149"/>
    </location>
</feature>
<dbReference type="AlphaFoldDB" id="A0A6B2JRL9"/>
<dbReference type="Pfam" id="PF00528">
    <property type="entry name" value="BPD_transp_1"/>
    <property type="match status" value="1"/>
</dbReference>
<evidence type="ECO:0000256" key="4">
    <source>
        <dbReference type="ARBA" id="ARBA00022692"/>
    </source>
</evidence>
<feature type="transmembrane region" description="Helical" evidence="7">
    <location>
        <begin position="288"/>
        <end position="310"/>
    </location>
</feature>
<protein>
    <submittedName>
        <fullName evidence="10">ABC transporter permease</fullName>
    </submittedName>
</protein>
<dbReference type="PANTHER" id="PTHR43163:SF8">
    <property type="entry name" value="D,D-DIPEPTIDE TRANSPORT SYSTEM PERMEASE PROTEIN DDPB-RELATED"/>
    <property type="match status" value="1"/>
</dbReference>
<dbReference type="GO" id="GO:0071916">
    <property type="term" value="F:dipeptide transmembrane transporter activity"/>
    <property type="evidence" value="ECO:0007669"/>
    <property type="project" value="TreeGrafter"/>
</dbReference>
<evidence type="ECO:0000256" key="6">
    <source>
        <dbReference type="ARBA" id="ARBA00023136"/>
    </source>
</evidence>
<accession>A0A6B2JRL9</accession>
<dbReference type="Proteomes" id="UP000474757">
    <property type="component" value="Unassembled WGS sequence"/>
</dbReference>
<sequence>MLRRPGRGPGGGADGAPSGRRGLALASRGKSIASTLLTVLATLFGLALLTFVIGRTMPIDPVLAIVGDRASPEVEAAIREELGLDRSVLVQFGIYLRDLLQGDLGRSVMTGDPVMQDILRFFPASMELATTAMVIALALGVPLGMLAAAHQNSIFDNVLRVIGLLGYSIPVFVLALICLLVFYAKLGIAPGTGSQGIIYQGMVPPRTGMITVDAALDGQWGAFRDALSYLAMPAILLAFITLSMIVRMTRAFMLEALSGEYIVTARAKGLSQARILWRHGLGNIAGRLLTVLAVIYASLLEGTVLTETVFSRPGLGLYLTRSLMNADMNAVLGATLVIGIVYVTLNLLADLGQRALDPRARGRA</sequence>
<evidence type="ECO:0000313" key="10">
    <source>
        <dbReference type="EMBL" id="NDV01217.1"/>
    </source>
</evidence>
<dbReference type="EMBL" id="JAAGAB010000002">
    <property type="protein sequence ID" value="NDV01217.1"/>
    <property type="molecule type" value="Genomic_DNA"/>
</dbReference>
<evidence type="ECO:0000256" key="1">
    <source>
        <dbReference type="ARBA" id="ARBA00004651"/>
    </source>
</evidence>
<feature type="transmembrane region" description="Helical" evidence="7">
    <location>
        <begin position="330"/>
        <end position="349"/>
    </location>
</feature>
<evidence type="ECO:0000256" key="2">
    <source>
        <dbReference type="ARBA" id="ARBA00022448"/>
    </source>
</evidence>
<evidence type="ECO:0000259" key="9">
    <source>
        <dbReference type="PROSITE" id="PS50928"/>
    </source>
</evidence>
<evidence type="ECO:0000256" key="5">
    <source>
        <dbReference type="ARBA" id="ARBA00022989"/>
    </source>
</evidence>
<feature type="domain" description="ABC transmembrane type-1" evidence="9">
    <location>
        <begin position="122"/>
        <end position="349"/>
    </location>
</feature>
<comment type="subcellular location">
    <subcellularLocation>
        <location evidence="1 7">Cell membrane</location>
        <topology evidence="1 7">Multi-pass membrane protein</topology>
    </subcellularLocation>
</comment>
<evidence type="ECO:0000256" key="3">
    <source>
        <dbReference type="ARBA" id="ARBA00022475"/>
    </source>
</evidence>
<gene>
    <name evidence="10" type="ORF">GZA08_09590</name>
</gene>
<proteinExistence type="inferred from homology"/>
<evidence type="ECO:0000256" key="7">
    <source>
        <dbReference type="RuleBase" id="RU363032"/>
    </source>
</evidence>
<dbReference type="PANTHER" id="PTHR43163">
    <property type="entry name" value="DIPEPTIDE TRANSPORT SYSTEM PERMEASE PROTEIN DPPB-RELATED"/>
    <property type="match status" value="1"/>
</dbReference>
<evidence type="ECO:0000256" key="8">
    <source>
        <dbReference type="SAM" id="MobiDB-lite"/>
    </source>
</evidence>
<dbReference type="GO" id="GO:0005886">
    <property type="term" value="C:plasma membrane"/>
    <property type="evidence" value="ECO:0007669"/>
    <property type="project" value="UniProtKB-SubCell"/>
</dbReference>
<dbReference type="InterPro" id="IPR045621">
    <property type="entry name" value="BPD_transp_1_N"/>
</dbReference>
<feature type="transmembrane region" description="Helical" evidence="7">
    <location>
        <begin position="161"/>
        <end position="184"/>
    </location>
</feature>
<comment type="caution">
    <text evidence="10">The sequence shown here is derived from an EMBL/GenBank/DDBJ whole genome shotgun (WGS) entry which is preliminary data.</text>
</comment>
<organism evidence="10 11">
    <name type="scientific">Pseudoroseicyclus tamaricis</name>
    <dbReference type="NCBI Taxonomy" id="2705421"/>
    <lineage>
        <taxon>Bacteria</taxon>
        <taxon>Pseudomonadati</taxon>
        <taxon>Pseudomonadota</taxon>
        <taxon>Alphaproteobacteria</taxon>
        <taxon>Rhodobacterales</taxon>
        <taxon>Paracoccaceae</taxon>
        <taxon>Pseudoroseicyclus</taxon>
    </lineage>
</organism>
<keyword evidence="11" id="KW-1185">Reference proteome</keyword>
<dbReference type="CDD" id="cd06261">
    <property type="entry name" value="TM_PBP2"/>
    <property type="match status" value="1"/>
</dbReference>
<dbReference type="InterPro" id="IPR000515">
    <property type="entry name" value="MetI-like"/>
</dbReference>
<evidence type="ECO:0000313" key="11">
    <source>
        <dbReference type="Proteomes" id="UP000474757"/>
    </source>
</evidence>
<reference evidence="10 11" key="1">
    <citation type="submission" date="2020-02" db="EMBL/GenBank/DDBJ databases">
        <title>Pseudoroseicyclus tamarix, sp. nov., isolated from offshore sediment of a Tamarix chinensis forest.</title>
        <authorList>
            <person name="Gai Y."/>
        </authorList>
    </citation>
    <scope>NUCLEOTIDE SEQUENCE [LARGE SCALE GENOMIC DNA]</scope>
    <source>
        <strain evidence="10 11">CLL3-39</strain>
    </source>
</reference>
<dbReference type="SUPFAM" id="SSF161098">
    <property type="entry name" value="MetI-like"/>
    <property type="match status" value="1"/>
</dbReference>
<feature type="transmembrane region" description="Helical" evidence="7">
    <location>
        <begin position="226"/>
        <end position="246"/>
    </location>
</feature>
<keyword evidence="5 7" id="KW-1133">Transmembrane helix</keyword>
<dbReference type="Gene3D" id="1.10.3720.10">
    <property type="entry name" value="MetI-like"/>
    <property type="match status" value="1"/>
</dbReference>
<dbReference type="InterPro" id="IPR035906">
    <property type="entry name" value="MetI-like_sf"/>
</dbReference>
<keyword evidence="6 7" id="KW-0472">Membrane</keyword>
<keyword evidence="4 7" id="KW-0812">Transmembrane</keyword>
<dbReference type="PROSITE" id="PS50928">
    <property type="entry name" value="ABC_TM1"/>
    <property type="match status" value="1"/>
</dbReference>